<dbReference type="OrthoDB" id="9793251at2"/>
<reference evidence="3" key="1">
    <citation type="journal article" date="2013" name="Stand. Genomic Sci.">
        <title>Complete genome sequence of Desulfocapsa sulfexigens, a marine deltaproteobacterium specialized in disproportionating inorganic sulfur compounds.</title>
        <authorList>
            <person name="Finster K.W."/>
            <person name="Kjeldsen K.U."/>
            <person name="Kube M."/>
            <person name="Reinhardt R."/>
            <person name="Mussmann M."/>
            <person name="Amann R."/>
            <person name="Schreiber L."/>
        </authorList>
    </citation>
    <scope>NUCLEOTIDE SEQUENCE [LARGE SCALE GENOMIC DNA]</scope>
    <source>
        <strain evidence="3">DSM 10523 / SB164P1</strain>
    </source>
</reference>
<dbReference type="PANTHER" id="PTHR35812">
    <property type="entry name" value="LIPOPROTEIN"/>
    <property type="match status" value="1"/>
</dbReference>
<dbReference type="PANTHER" id="PTHR35812:SF1">
    <property type="entry name" value="LIPOPROTEIN"/>
    <property type="match status" value="1"/>
</dbReference>
<name>M1NZG6_DESSD</name>
<sequence>MLLKQTQPDIRRPPRPFMQKRSARIIMGSTLLLSVFVLFGSLAHTIGPYTARINTVIDQGTGLEWQKNSTGIPHTWQNALLYCEDLSLDSKTDWRVPNIRELKSLADYSRYYPAIDPVIPSESSVYWSATTAVTRSPTSAWTVFFGNGDDIWADKSKTHYVRCVRSESSGQ</sequence>
<accession>M1NZG6</accession>
<evidence type="ECO:0000313" key="2">
    <source>
        <dbReference type="EMBL" id="AGF76658.1"/>
    </source>
</evidence>
<feature type="domain" description="Lcl C-terminal" evidence="1">
    <location>
        <begin position="54"/>
        <end position="165"/>
    </location>
</feature>
<evidence type="ECO:0000313" key="3">
    <source>
        <dbReference type="Proteomes" id="UP000011721"/>
    </source>
</evidence>
<protein>
    <recommendedName>
        <fullName evidence="1">Lcl C-terminal domain-containing protein</fullName>
    </recommendedName>
</protein>
<dbReference type="Pfam" id="PF07603">
    <property type="entry name" value="Lcl_C"/>
    <property type="match status" value="1"/>
</dbReference>
<proteinExistence type="predicted"/>
<dbReference type="eggNOG" id="COG3291">
    <property type="taxonomic scope" value="Bacteria"/>
</dbReference>
<keyword evidence="3" id="KW-1185">Reference proteome</keyword>
<dbReference type="STRING" id="1167006.UWK_00070"/>
<dbReference type="InterPro" id="IPR011460">
    <property type="entry name" value="Lcl_C"/>
</dbReference>
<dbReference type="KEGG" id="dsf:UWK_00070"/>
<gene>
    <name evidence="2" type="ordered locus">UWK_00070</name>
</gene>
<organism evidence="2 3">
    <name type="scientific">Desulfocapsa sulfexigens (strain DSM 10523 / SB164P1)</name>
    <dbReference type="NCBI Taxonomy" id="1167006"/>
    <lineage>
        <taxon>Bacteria</taxon>
        <taxon>Pseudomonadati</taxon>
        <taxon>Thermodesulfobacteriota</taxon>
        <taxon>Desulfobulbia</taxon>
        <taxon>Desulfobulbales</taxon>
        <taxon>Desulfocapsaceae</taxon>
        <taxon>Desulfocapsa</taxon>
    </lineage>
</organism>
<dbReference type="AlphaFoldDB" id="M1NZG6"/>
<dbReference type="RefSeq" id="WP_015402357.1">
    <property type="nucleotide sequence ID" value="NC_020304.1"/>
</dbReference>
<dbReference type="EMBL" id="CP003985">
    <property type="protein sequence ID" value="AGF76658.1"/>
    <property type="molecule type" value="Genomic_DNA"/>
</dbReference>
<evidence type="ECO:0000259" key="1">
    <source>
        <dbReference type="Pfam" id="PF07603"/>
    </source>
</evidence>
<dbReference type="Proteomes" id="UP000011721">
    <property type="component" value="Chromosome"/>
</dbReference>
<dbReference type="HOGENOM" id="CLU_101405_4_0_7"/>